<feature type="compositionally biased region" description="Polar residues" evidence="1">
    <location>
        <begin position="50"/>
        <end position="67"/>
    </location>
</feature>
<proteinExistence type="predicted"/>
<organism evidence="2 3">
    <name type="scientific">Cryptosporangium japonicum</name>
    <dbReference type="NCBI Taxonomy" id="80872"/>
    <lineage>
        <taxon>Bacteria</taxon>
        <taxon>Bacillati</taxon>
        <taxon>Actinomycetota</taxon>
        <taxon>Actinomycetes</taxon>
        <taxon>Cryptosporangiales</taxon>
        <taxon>Cryptosporangiaceae</taxon>
        <taxon>Cryptosporangium</taxon>
    </lineage>
</organism>
<dbReference type="Proteomes" id="UP001500967">
    <property type="component" value="Unassembled WGS sequence"/>
</dbReference>
<evidence type="ECO:0000256" key="1">
    <source>
        <dbReference type="SAM" id="MobiDB-lite"/>
    </source>
</evidence>
<comment type="caution">
    <text evidence="2">The sequence shown here is derived from an EMBL/GenBank/DDBJ whole genome shotgun (WGS) entry which is preliminary data.</text>
</comment>
<protein>
    <submittedName>
        <fullName evidence="2">Uncharacterized protein</fullName>
    </submittedName>
</protein>
<sequence>MPPASTISTAPTAMQALAQEGAFGFLGGSEVKRAEAGPGGSDGVADRASSRPTAITLPSVSRATARG</sequence>
<evidence type="ECO:0000313" key="2">
    <source>
        <dbReference type="EMBL" id="GAA0272181.1"/>
    </source>
</evidence>
<keyword evidence="3" id="KW-1185">Reference proteome</keyword>
<accession>A0ABP3EP47</accession>
<evidence type="ECO:0000313" key="3">
    <source>
        <dbReference type="Proteomes" id="UP001500967"/>
    </source>
</evidence>
<name>A0ABP3EP47_9ACTN</name>
<feature type="region of interest" description="Disordered" evidence="1">
    <location>
        <begin position="33"/>
        <end position="67"/>
    </location>
</feature>
<dbReference type="EMBL" id="BAAAGX010000032">
    <property type="protein sequence ID" value="GAA0272181.1"/>
    <property type="molecule type" value="Genomic_DNA"/>
</dbReference>
<gene>
    <name evidence="2" type="ORF">GCM10009539_69440</name>
</gene>
<reference evidence="3" key="1">
    <citation type="journal article" date="2019" name="Int. J. Syst. Evol. Microbiol.">
        <title>The Global Catalogue of Microorganisms (GCM) 10K type strain sequencing project: providing services to taxonomists for standard genome sequencing and annotation.</title>
        <authorList>
            <consortium name="The Broad Institute Genomics Platform"/>
            <consortium name="The Broad Institute Genome Sequencing Center for Infectious Disease"/>
            <person name="Wu L."/>
            <person name="Ma J."/>
        </authorList>
    </citation>
    <scope>NUCLEOTIDE SEQUENCE [LARGE SCALE GENOMIC DNA]</scope>
    <source>
        <strain evidence="3">JCM 10425</strain>
    </source>
</reference>